<evidence type="ECO:0000313" key="1">
    <source>
        <dbReference type="EMBL" id="KAJ9085106.1"/>
    </source>
</evidence>
<reference evidence="1" key="1">
    <citation type="submission" date="2022-04" db="EMBL/GenBank/DDBJ databases">
        <title>Genome of the entomopathogenic fungus Entomophthora muscae.</title>
        <authorList>
            <person name="Elya C."/>
            <person name="Lovett B.R."/>
            <person name="Lee E."/>
            <person name="Macias A.M."/>
            <person name="Hajek A.E."/>
            <person name="De Bivort B.L."/>
            <person name="Kasson M.T."/>
            <person name="De Fine Licht H.H."/>
            <person name="Stajich J.E."/>
        </authorList>
    </citation>
    <scope>NUCLEOTIDE SEQUENCE</scope>
    <source>
        <strain evidence="1">Berkeley</strain>
    </source>
</reference>
<keyword evidence="2" id="KW-1185">Reference proteome</keyword>
<name>A0ACC2UF02_9FUNG</name>
<organism evidence="1 2">
    <name type="scientific">Entomophthora muscae</name>
    <dbReference type="NCBI Taxonomy" id="34485"/>
    <lineage>
        <taxon>Eukaryota</taxon>
        <taxon>Fungi</taxon>
        <taxon>Fungi incertae sedis</taxon>
        <taxon>Zoopagomycota</taxon>
        <taxon>Entomophthoromycotina</taxon>
        <taxon>Entomophthoromycetes</taxon>
        <taxon>Entomophthorales</taxon>
        <taxon>Entomophthoraceae</taxon>
        <taxon>Entomophthora</taxon>
    </lineage>
</organism>
<sequence length="427" mass="46961">MSSMLKATNILKTRQVSNAVRDIVASNIYRITAPVLSGANVGDRCHLYYEAESPINFSHPSYFSSISNSNPVLSLTKVPNDPSALPPSPTTENNASNSNGITINSELASLELPFFSYPTRPVVNNWIDQNAGMRIHPLQQFYFDYGVTGIPKTNLRPTFPDEDRFHLSKGFGEDACFIRRDSLGVADGVGGWKKIKGASSAFFSRNLMHFACEELSKIDKICSSPQATPENGTRFILPNEGSLAYNQVDPVKILETSYRLASESASLYKIKGSSTACIVILRNKELRIANLGDCGVAVLRGGSIVFQTSEQQHSFNFPYQLGTNSKDRPADAQSYSVPVQRGDVIVMGSDGLFDNLFGSDIEEEVSKWSPTWAWENVSSFPGEVLGLSTMSTTVHTRHPICDVRSSTRRSFSCISCPSLLRLSTDFF</sequence>
<comment type="caution">
    <text evidence="1">The sequence shown here is derived from an EMBL/GenBank/DDBJ whole genome shotgun (WGS) entry which is preliminary data.</text>
</comment>
<evidence type="ECO:0000313" key="2">
    <source>
        <dbReference type="Proteomes" id="UP001165960"/>
    </source>
</evidence>
<dbReference type="Proteomes" id="UP001165960">
    <property type="component" value="Unassembled WGS sequence"/>
</dbReference>
<gene>
    <name evidence="1" type="ORF">DSO57_1017106</name>
</gene>
<dbReference type="EMBL" id="QTSX02000781">
    <property type="protein sequence ID" value="KAJ9085106.1"/>
    <property type="molecule type" value="Genomic_DNA"/>
</dbReference>
<proteinExistence type="predicted"/>
<accession>A0ACC2UF02</accession>
<protein>
    <submittedName>
        <fullName evidence="1">Uncharacterized protein</fullName>
    </submittedName>
</protein>